<dbReference type="EMBL" id="SOHM01000007">
    <property type="protein sequence ID" value="TFD94006.1"/>
    <property type="molecule type" value="Genomic_DNA"/>
</dbReference>
<organism evidence="2 3">
    <name type="scientific">Cryobacterium lactosi</name>
    <dbReference type="NCBI Taxonomy" id="1259202"/>
    <lineage>
        <taxon>Bacteria</taxon>
        <taxon>Bacillati</taxon>
        <taxon>Actinomycetota</taxon>
        <taxon>Actinomycetes</taxon>
        <taxon>Micrococcales</taxon>
        <taxon>Microbacteriaceae</taxon>
        <taxon>Cryobacterium</taxon>
    </lineage>
</organism>
<dbReference type="AlphaFoldDB" id="A0A4R9BYD2"/>
<evidence type="ECO:0000256" key="1">
    <source>
        <dbReference type="SAM" id="MobiDB-lite"/>
    </source>
</evidence>
<proteinExistence type="predicted"/>
<accession>A0A4R9BYD2</accession>
<gene>
    <name evidence="2" type="ORF">E3T61_03130</name>
</gene>
<keyword evidence="3" id="KW-1185">Reference proteome</keyword>
<dbReference type="RefSeq" id="WP_134639436.1">
    <property type="nucleotide sequence ID" value="NZ_SOHM01000007.1"/>
</dbReference>
<sequence length="79" mass="8869">MSFNDKTPSDDSRDEARKRRAEELDRIIPGLSGEQIAHGVDRWCFMLGSGTSMDDVERGIFDEFRTGLGYGFGGHSERV</sequence>
<feature type="region of interest" description="Disordered" evidence="1">
    <location>
        <begin position="1"/>
        <end position="20"/>
    </location>
</feature>
<dbReference type="OrthoDB" id="8988363at2"/>
<protein>
    <submittedName>
        <fullName evidence="2">Uncharacterized protein</fullName>
    </submittedName>
</protein>
<evidence type="ECO:0000313" key="2">
    <source>
        <dbReference type="EMBL" id="TFD94006.1"/>
    </source>
</evidence>
<feature type="compositionally biased region" description="Basic and acidic residues" evidence="1">
    <location>
        <begin position="7"/>
        <end position="20"/>
    </location>
</feature>
<comment type="caution">
    <text evidence="2">The sequence shown here is derived from an EMBL/GenBank/DDBJ whole genome shotgun (WGS) entry which is preliminary data.</text>
</comment>
<dbReference type="Proteomes" id="UP000298468">
    <property type="component" value="Unassembled WGS sequence"/>
</dbReference>
<evidence type="ECO:0000313" key="3">
    <source>
        <dbReference type="Proteomes" id="UP000298468"/>
    </source>
</evidence>
<reference evidence="2 3" key="1">
    <citation type="submission" date="2019-03" db="EMBL/GenBank/DDBJ databases">
        <title>Genomics of glacier-inhabiting Cryobacterium strains.</title>
        <authorList>
            <person name="Liu Q."/>
            <person name="Xin Y.-H."/>
        </authorList>
    </citation>
    <scope>NUCLEOTIDE SEQUENCE [LARGE SCALE GENOMIC DNA]</scope>
    <source>
        <strain evidence="2 3">Sr59</strain>
    </source>
</reference>
<name>A0A4R9BYD2_9MICO</name>